<keyword evidence="3" id="KW-0378">Hydrolase</keyword>
<feature type="domain" description="Asparaginase/glutaminase C-terminal" evidence="10">
    <location>
        <begin position="206"/>
        <end position="320"/>
    </location>
</feature>
<dbReference type="InterPro" id="IPR036152">
    <property type="entry name" value="Asp/glu_Ase-like_sf"/>
</dbReference>
<dbReference type="CDD" id="cd08964">
    <property type="entry name" value="L-asparaginase_II"/>
    <property type="match status" value="1"/>
</dbReference>
<dbReference type="PROSITE" id="PS51732">
    <property type="entry name" value="ASN_GLN_ASE_3"/>
    <property type="match status" value="1"/>
</dbReference>
<evidence type="ECO:0000256" key="8">
    <source>
        <dbReference type="PROSITE-ProRule" id="PRU10100"/>
    </source>
</evidence>
<comment type="similarity">
    <text evidence="1">Belongs to the asparaginase 1 family.</text>
</comment>
<dbReference type="GO" id="GO:0006528">
    <property type="term" value="P:asparagine metabolic process"/>
    <property type="evidence" value="ECO:0007669"/>
    <property type="project" value="InterPro"/>
</dbReference>
<dbReference type="Gene3D" id="3.40.50.40">
    <property type="match status" value="1"/>
</dbReference>
<evidence type="ECO:0000256" key="4">
    <source>
        <dbReference type="ARBA" id="ARBA00049366"/>
    </source>
</evidence>
<evidence type="ECO:0000256" key="6">
    <source>
        <dbReference type="PIRSR" id="PIRSR001220-2"/>
    </source>
</evidence>
<comment type="catalytic activity">
    <reaction evidence="4">
        <text>L-asparagine + H2O = L-aspartate + NH4(+)</text>
        <dbReference type="Rhea" id="RHEA:21016"/>
        <dbReference type="ChEBI" id="CHEBI:15377"/>
        <dbReference type="ChEBI" id="CHEBI:28938"/>
        <dbReference type="ChEBI" id="CHEBI:29991"/>
        <dbReference type="ChEBI" id="CHEBI:58048"/>
        <dbReference type="EC" id="3.5.1.1"/>
    </reaction>
</comment>
<dbReference type="Proteomes" id="UP000310636">
    <property type="component" value="Unassembled WGS sequence"/>
</dbReference>
<dbReference type="InterPro" id="IPR006034">
    <property type="entry name" value="Asparaginase/glutaminase-like"/>
</dbReference>
<dbReference type="Pfam" id="PF00710">
    <property type="entry name" value="Asparaginase"/>
    <property type="match status" value="1"/>
</dbReference>
<dbReference type="PROSITE" id="PS00917">
    <property type="entry name" value="ASN_GLN_ASE_2"/>
    <property type="match status" value="1"/>
</dbReference>
<proteinExistence type="inferred from homology"/>
<dbReference type="EMBL" id="SSOB01000037">
    <property type="protein sequence ID" value="THF74851.1"/>
    <property type="molecule type" value="Genomic_DNA"/>
</dbReference>
<accession>A0A4S4BJL9</accession>
<dbReference type="InterPro" id="IPR027473">
    <property type="entry name" value="L-asparaginase_C"/>
</dbReference>
<dbReference type="Gene3D" id="3.40.50.1170">
    <property type="entry name" value="L-asparaginase, N-terminal domain"/>
    <property type="match status" value="1"/>
</dbReference>
<dbReference type="GO" id="GO:0004067">
    <property type="term" value="F:asparaginase activity"/>
    <property type="evidence" value="ECO:0007669"/>
    <property type="project" value="UniProtKB-UniRule"/>
</dbReference>
<name>A0A4S4BJL9_9BACL</name>
<evidence type="ECO:0000256" key="7">
    <source>
        <dbReference type="PROSITE-ProRule" id="PRU10099"/>
    </source>
</evidence>
<protein>
    <recommendedName>
        <fullName evidence="2">asparaginase</fullName>
        <ecNumber evidence="2">3.5.1.1</ecNumber>
    </recommendedName>
</protein>
<evidence type="ECO:0000259" key="9">
    <source>
        <dbReference type="Pfam" id="PF00710"/>
    </source>
</evidence>
<evidence type="ECO:0000313" key="12">
    <source>
        <dbReference type="Proteomes" id="UP000310636"/>
    </source>
</evidence>
<dbReference type="PRINTS" id="PR00139">
    <property type="entry name" value="ASNGLNASE"/>
</dbReference>
<dbReference type="FunFam" id="3.40.50.1170:FF:000001">
    <property type="entry name" value="L-asparaginase 2"/>
    <property type="match status" value="1"/>
</dbReference>
<dbReference type="SMART" id="SM00870">
    <property type="entry name" value="Asparaginase"/>
    <property type="match status" value="1"/>
</dbReference>
<dbReference type="PROSITE" id="PS00144">
    <property type="entry name" value="ASN_GLN_ASE_1"/>
    <property type="match status" value="1"/>
</dbReference>
<dbReference type="InterPro" id="IPR037152">
    <property type="entry name" value="L-asparaginase_N_sf"/>
</dbReference>
<dbReference type="RefSeq" id="WP_136372364.1">
    <property type="nucleotide sequence ID" value="NZ_SSOB01000037.1"/>
</dbReference>
<comment type="caution">
    <text evidence="11">The sequence shown here is derived from an EMBL/GenBank/DDBJ whole genome shotgun (WGS) entry which is preliminary data.</text>
</comment>
<dbReference type="AlphaFoldDB" id="A0A4S4BJL9"/>
<feature type="domain" description="L-asparaginase N-terminal" evidence="9">
    <location>
        <begin position="4"/>
        <end position="186"/>
    </location>
</feature>
<sequence>MSTIKLLTTGGTIAMSHDANTGKVDRPTNEVLTGWLKGTIEVVSEDVCNKSSPQMTLVELGALLRAVKSSLADPKIDGVVVTHGTDTLEETAYFLDLQLPPGKPVVVTGAMKASNEAGTDGPANLMNAVRAAACADSRSRGVLVVMQDEIHAARYVTKMHTSSLHAFRSPESGPLGWVRGEKAEYRFSLEPAACYPDADVSSLSSVFLIKAVLDMGAEWLDFALERGARGIVLEAFGQGNVPPALLPGIRRAIAAGVPVVLVSRCAGGEPQGTYGYEGGGAMLRELGVVFARELSGPKARLKLAALLSLHADAAKVRAAFERP</sequence>
<evidence type="ECO:0000259" key="10">
    <source>
        <dbReference type="Pfam" id="PF17763"/>
    </source>
</evidence>
<gene>
    <name evidence="11" type="ORF">E6C55_24015</name>
</gene>
<dbReference type="EC" id="3.5.1.1" evidence="2"/>
<dbReference type="InterPro" id="IPR040919">
    <property type="entry name" value="Asparaginase_C"/>
</dbReference>
<evidence type="ECO:0000256" key="5">
    <source>
        <dbReference type="PIRSR" id="PIRSR001220-1"/>
    </source>
</evidence>
<dbReference type="PIRSF" id="PIRSF001220">
    <property type="entry name" value="L-ASNase_gatD"/>
    <property type="match status" value="1"/>
</dbReference>
<reference evidence="11 12" key="1">
    <citation type="submission" date="2019-04" db="EMBL/GenBank/DDBJ databases">
        <title>Cohnella sp. nov. isolated from preserved vegetables.</title>
        <authorList>
            <person name="Lin S.-Y."/>
            <person name="Hung M.-H."/>
            <person name="Young C.-C."/>
        </authorList>
    </citation>
    <scope>NUCLEOTIDE SEQUENCE [LARGE SCALE GENOMIC DNA]</scope>
    <source>
        <strain evidence="11 12">CC-MHH1044</strain>
    </source>
</reference>
<dbReference type="InterPro" id="IPR027475">
    <property type="entry name" value="Asparaginase/glutaminase_AS2"/>
</dbReference>
<dbReference type="PANTHER" id="PTHR11707:SF28">
    <property type="entry name" value="60 KDA LYSOPHOSPHOLIPASE"/>
    <property type="match status" value="1"/>
</dbReference>
<dbReference type="InterPro" id="IPR020827">
    <property type="entry name" value="Asparaginase/glutaminase_AS1"/>
</dbReference>
<evidence type="ECO:0000256" key="1">
    <source>
        <dbReference type="ARBA" id="ARBA00010518"/>
    </source>
</evidence>
<feature type="active site" description="O-isoaspartyl threonine intermediate" evidence="5">
    <location>
        <position position="12"/>
    </location>
</feature>
<feature type="active site" evidence="7">
    <location>
        <position position="12"/>
    </location>
</feature>
<dbReference type="OrthoDB" id="9788068at2"/>
<feature type="binding site" evidence="6">
    <location>
        <begin position="85"/>
        <end position="86"/>
    </location>
    <ligand>
        <name>substrate</name>
    </ligand>
</feature>
<dbReference type="PIRSF" id="PIRSF500176">
    <property type="entry name" value="L_ASNase"/>
    <property type="match status" value="1"/>
</dbReference>
<keyword evidence="12" id="KW-1185">Reference proteome</keyword>
<dbReference type="PANTHER" id="PTHR11707">
    <property type="entry name" value="L-ASPARAGINASE"/>
    <property type="match status" value="1"/>
</dbReference>
<evidence type="ECO:0000313" key="11">
    <source>
        <dbReference type="EMBL" id="THF74851.1"/>
    </source>
</evidence>
<dbReference type="InterPro" id="IPR004550">
    <property type="entry name" value="AsnASE_II"/>
</dbReference>
<evidence type="ECO:0000256" key="3">
    <source>
        <dbReference type="ARBA" id="ARBA00022801"/>
    </source>
</evidence>
<evidence type="ECO:0000256" key="2">
    <source>
        <dbReference type="ARBA" id="ARBA00012920"/>
    </source>
</evidence>
<dbReference type="InterPro" id="IPR027474">
    <property type="entry name" value="L-asparaginase_N"/>
</dbReference>
<feature type="active site" evidence="8">
    <location>
        <position position="85"/>
    </location>
</feature>
<dbReference type="SUPFAM" id="SSF53774">
    <property type="entry name" value="Glutaminase/Asparaginase"/>
    <property type="match status" value="1"/>
</dbReference>
<organism evidence="11 12">
    <name type="scientific">Cohnella fermenti</name>
    <dbReference type="NCBI Taxonomy" id="2565925"/>
    <lineage>
        <taxon>Bacteria</taxon>
        <taxon>Bacillati</taxon>
        <taxon>Bacillota</taxon>
        <taxon>Bacilli</taxon>
        <taxon>Bacillales</taxon>
        <taxon>Paenibacillaceae</taxon>
        <taxon>Cohnella</taxon>
    </lineage>
</organism>
<dbReference type="Pfam" id="PF17763">
    <property type="entry name" value="Asparaginase_C"/>
    <property type="match status" value="1"/>
</dbReference>
<feature type="binding site" evidence="6">
    <location>
        <position position="52"/>
    </location>
    <ligand>
        <name>substrate</name>
    </ligand>
</feature>
<dbReference type="SFLD" id="SFLDS00057">
    <property type="entry name" value="Glutaminase/Asparaginase"/>
    <property type="match status" value="1"/>
</dbReference>